<dbReference type="GO" id="GO:0005634">
    <property type="term" value="C:nucleus"/>
    <property type="evidence" value="ECO:0007669"/>
    <property type="project" value="TreeGrafter"/>
</dbReference>
<reference evidence="9" key="1">
    <citation type="submission" date="2021-09" db="EMBL/GenBank/DDBJ databases">
        <title>A high-quality genome of the endoparasitic fungus Hirsutella rhossiliensis with a comparison of Hirsutella genomes reveals transposable elements contributing to genome size variation.</title>
        <authorList>
            <person name="Lin R."/>
            <person name="Jiao Y."/>
            <person name="Sun X."/>
            <person name="Ling J."/>
            <person name="Xie B."/>
            <person name="Cheng X."/>
        </authorList>
    </citation>
    <scope>NUCLEOTIDE SEQUENCE</scope>
    <source>
        <strain evidence="9">HR02</strain>
    </source>
</reference>
<dbReference type="PANTHER" id="PTHR14773">
    <property type="entry name" value="WD REPEAT-CONTAINING PROTEIN 76"/>
    <property type="match status" value="1"/>
</dbReference>
<evidence type="ECO:0000256" key="2">
    <source>
        <dbReference type="ARBA" id="ARBA00005434"/>
    </source>
</evidence>
<keyword evidence="5" id="KW-0677">Repeat</keyword>
<dbReference type="Pfam" id="PF00400">
    <property type="entry name" value="WD40"/>
    <property type="match status" value="3"/>
</dbReference>
<keyword evidence="10" id="KW-1185">Reference proteome</keyword>
<comment type="similarity">
    <text evidence="2 7">Belongs to the WD repeat DDB2/WDR76 family.</text>
</comment>
<dbReference type="GO" id="GO:2000001">
    <property type="term" value="P:regulation of DNA damage checkpoint"/>
    <property type="evidence" value="ECO:0007669"/>
    <property type="project" value="TreeGrafter"/>
</dbReference>
<dbReference type="InterPro" id="IPR001680">
    <property type="entry name" value="WD40_rpt"/>
</dbReference>
<evidence type="ECO:0000256" key="1">
    <source>
        <dbReference type="ARBA" id="ARBA00002653"/>
    </source>
</evidence>
<dbReference type="SUPFAM" id="SSF50978">
    <property type="entry name" value="WD40 repeat-like"/>
    <property type="match status" value="1"/>
</dbReference>
<sequence>MPVKKEGAEMSAFERKRLENMAANKAILTDISATAKKIIPDKKKAAPKSSTPRRKTRETVKREPARGVRMSSRLAGLEADDEALKRKLAADIERDAAESKAKKVRVAQDLLLGDIVVEGKKWGRGLDGLKGLVRGAEPGVRTFTDADVKETTDKGLNHLRRRMCSLNLYEHWLPNQIKITPQRVYSLGFHPSEDKPIVFAGDKEGAVGVFDGSQTFPEADDDEEAAHQPDPVISAFKTHARTITSFVFSPTDPNAVYTSSYDSSIRKMDLEKGVSVQVFAPADDSDEMLLSSMDMATAEPSVLYYSTLDGGFSLHPLRPHLVATASLDRTMKIWDLRKMMGTGAERHPALLGEHESRLSVSHASWSAGGHVATSSYDDTIKIYNFADSIHWKPGQDIGPQAMEPAHKIPHNNQTGRWVTILKPQWQKRPQDGIQKFAIANMNRFVDVFASDGSQLAQLDGEGITAVPAVTHFHPTMDWVAGGNGSGKLCLWT</sequence>
<keyword evidence="7" id="KW-0227">DNA damage</keyword>
<evidence type="ECO:0000256" key="4">
    <source>
        <dbReference type="ARBA" id="ARBA00022574"/>
    </source>
</evidence>
<dbReference type="GeneID" id="68357455"/>
<feature type="region of interest" description="Disordered" evidence="8">
    <location>
        <begin position="38"/>
        <end position="68"/>
    </location>
</feature>
<gene>
    <name evidence="9" type="ORF">HRG_08326</name>
</gene>
<dbReference type="InterPro" id="IPR050853">
    <property type="entry name" value="WD_repeat_DNA-damage-binding"/>
</dbReference>
<dbReference type="Proteomes" id="UP000824596">
    <property type="component" value="Unassembled WGS sequence"/>
</dbReference>
<dbReference type="SMART" id="SM00320">
    <property type="entry name" value="WD40"/>
    <property type="match status" value="5"/>
</dbReference>
<dbReference type="GO" id="GO:0003677">
    <property type="term" value="F:DNA binding"/>
    <property type="evidence" value="ECO:0007669"/>
    <property type="project" value="UniProtKB-UniRule"/>
</dbReference>
<evidence type="ECO:0000256" key="3">
    <source>
        <dbReference type="ARBA" id="ARBA00021132"/>
    </source>
</evidence>
<proteinExistence type="inferred from homology"/>
<organism evidence="9 10">
    <name type="scientific">Hirsutella rhossiliensis</name>
    <dbReference type="NCBI Taxonomy" id="111463"/>
    <lineage>
        <taxon>Eukaryota</taxon>
        <taxon>Fungi</taxon>
        <taxon>Dikarya</taxon>
        <taxon>Ascomycota</taxon>
        <taxon>Pezizomycotina</taxon>
        <taxon>Sordariomycetes</taxon>
        <taxon>Hypocreomycetidae</taxon>
        <taxon>Hypocreales</taxon>
        <taxon>Ophiocordycipitaceae</taxon>
        <taxon>Hirsutella</taxon>
    </lineage>
</organism>
<dbReference type="AlphaFoldDB" id="A0A9P8SGP8"/>
<feature type="compositionally biased region" description="Basic and acidic residues" evidence="8">
    <location>
        <begin position="57"/>
        <end position="66"/>
    </location>
</feature>
<dbReference type="Gene3D" id="2.130.10.10">
    <property type="entry name" value="YVTN repeat-like/Quinoprotein amine dehydrogenase"/>
    <property type="match status" value="1"/>
</dbReference>
<dbReference type="RefSeq" id="XP_044717684.1">
    <property type="nucleotide sequence ID" value="XM_044866797.1"/>
</dbReference>
<evidence type="ECO:0000313" key="9">
    <source>
        <dbReference type="EMBL" id="KAH0960171.1"/>
    </source>
</evidence>
<keyword evidence="4 6" id="KW-0853">WD repeat</keyword>
<accession>A0A9P8SGP8</accession>
<dbReference type="EMBL" id="JAIZPD010000010">
    <property type="protein sequence ID" value="KAH0960171.1"/>
    <property type="molecule type" value="Genomic_DNA"/>
</dbReference>
<evidence type="ECO:0000256" key="5">
    <source>
        <dbReference type="ARBA" id="ARBA00022737"/>
    </source>
</evidence>
<comment type="caution">
    <text evidence="9">The sequence shown here is derived from an EMBL/GenBank/DDBJ whole genome shotgun (WGS) entry which is preliminary data.</text>
</comment>
<dbReference type="OrthoDB" id="9890280at2759"/>
<protein>
    <recommendedName>
        <fullName evidence="3 7">DNA damage-binding protein CMR1</fullName>
    </recommendedName>
</protein>
<dbReference type="InterPro" id="IPR015943">
    <property type="entry name" value="WD40/YVTN_repeat-like_dom_sf"/>
</dbReference>
<evidence type="ECO:0000256" key="8">
    <source>
        <dbReference type="SAM" id="MobiDB-lite"/>
    </source>
</evidence>
<name>A0A9P8SGP8_9HYPO</name>
<keyword evidence="7" id="KW-0238">DNA-binding</keyword>
<dbReference type="PANTHER" id="PTHR14773:SF0">
    <property type="entry name" value="WD REPEAT-CONTAINING PROTEIN 76"/>
    <property type="match status" value="1"/>
</dbReference>
<evidence type="ECO:0000313" key="10">
    <source>
        <dbReference type="Proteomes" id="UP000824596"/>
    </source>
</evidence>
<evidence type="ECO:0000256" key="7">
    <source>
        <dbReference type="RuleBase" id="RU365004"/>
    </source>
</evidence>
<comment type="function">
    <text evidence="1 7">DNA-binding protein that binds to both single- and double-stranded DNA. Binds preferentially to UV-damaged DNA. May be involved in DNA-metabolic processes.</text>
</comment>
<dbReference type="GO" id="GO:0006974">
    <property type="term" value="P:DNA damage response"/>
    <property type="evidence" value="ECO:0007669"/>
    <property type="project" value="UniProtKB-KW"/>
</dbReference>
<evidence type="ECO:0000256" key="6">
    <source>
        <dbReference type="PROSITE-ProRule" id="PRU00221"/>
    </source>
</evidence>
<dbReference type="PROSITE" id="PS50082">
    <property type="entry name" value="WD_REPEATS_2"/>
    <property type="match status" value="1"/>
</dbReference>
<feature type="repeat" description="WD" evidence="6">
    <location>
        <begin position="321"/>
        <end position="337"/>
    </location>
</feature>
<dbReference type="InterPro" id="IPR036322">
    <property type="entry name" value="WD40_repeat_dom_sf"/>
</dbReference>